<gene>
    <name evidence="3" type="ORF">GCM10010492_57770</name>
</gene>
<feature type="transmembrane region" description="Helical" evidence="1">
    <location>
        <begin position="91"/>
        <end position="112"/>
    </location>
</feature>
<protein>
    <submittedName>
        <fullName evidence="3">Acyltransferase</fullName>
    </submittedName>
</protein>
<feature type="transmembrane region" description="Helical" evidence="1">
    <location>
        <begin position="154"/>
        <end position="172"/>
    </location>
</feature>
<evidence type="ECO:0000313" key="4">
    <source>
        <dbReference type="Proteomes" id="UP001500416"/>
    </source>
</evidence>
<dbReference type="GO" id="GO:0016746">
    <property type="term" value="F:acyltransferase activity"/>
    <property type="evidence" value="ECO:0007669"/>
    <property type="project" value="UniProtKB-KW"/>
</dbReference>
<dbReference type="Proteomes" id="UP001500416">
    <property type="component" value="Unassembled WGS sequence"/>
</dbReference>
<feature type="transmembrane region" description="Helical" evidence="1">
    <location>
        <begin position="249"/>
        <end position="269"/>
    </location>
</feature>
<feature type="transmembrane region" description="Helical" evidence="1">
    <location>
        <begin position="46"/>
        <end position="70"/>
    </location>
</feature>
<accession>A0ABN0UGV9</accession>
<evidence type="ECO:0000313" key="3">
    <source>
        <dbReference type="EMBL" id="GAA0250086.1"/>
    </source>
</evidence>
<feature type="transmembrane region" description="Helical" evidence="1">
    <location>
        <begin position="178"/>
        <end position="197"/>
    </location>
</feature>
<keyword evidence="3" id="KW-0808">Transferase</keyword>
<sequence length="363" mass="40573">MRPRDGYLDWLRAMSLVVVVLWHWAFTILRWQPDGPTPTSPLGFLSGLWILTWLLQVLPLFFYVGGAVHLSSWERRSAPVRRYVWEHVRPLLVPALALVGTWTALGLAVGWWFDLRWIGGVVLLVVSPLWFVGVYAVLIALVPVTTWLHRRFDVLVLVWLGGVALVVDVLRFRYGLAWLGWVNMAAVWGLAHQLGFFHRRLVLAPARLAWALLTAGLFGLAGLVFSGLYPGSMVGVPGDRMSNVGPPTFVLVALLVFQVGLAEVTRPSVERLLLRRRVRWASDLVTRFALPLFLFHTTGMALARAAGYAVFDGRIADDRAPDLVWWLGRPLAVLGPLLFTLPVIALFTWRRSNGARPGAQKAS</sequence>
<keyword evidence="1" id="KW-0812">Transmembrane</keyword>
<feature type="transmembrane region" description="Helical" evidence="1">
    <location>
        <begin position="118"/>
        <end position="142"/>
    </location>
</feature>
<keyword evidence="4" id="KW-1185">Reference proteome</keyword>
<feature type="domain" description="Acyltransferase 3" evidence="2">
    <location>
        <begin position="6"/>
        <end position="343"/>
    </location>
</feature>
<keyword evidence="1" id="KW-1133">Transmembrane helix</keyword>
<dbReference type="RefSeq" id="WP_343937088.1">
    <property type="nucleotide sequence ID" value="NZ_BAAABU010000018.1"/>
</dbReference>
<name>A0ABN0UGV9_9PSEU</name>
<feature type="transmembrane region" description="Helical" evidence="1">
    <location>
        <begin position="290"/>
        <end position="311"/>
    </location>
</feature>
<keyword evidence="3" id="KW-0012">Acyltransferase</keyword>
<comment type="caution">
    <text evidence="3">The sequence shown here is derived from an EMBL/GenBank/DDBJ whole genome shotgun (WGS) entry which is preliminary data.</text>
</comment>
<proteinExistence type="predicted"/>
<reference evidence="3 4" key="1">
    <citation type="journal article" date="2019" name="Int. J. Syst. Evol. Microbiol.">
        <title>The Global Catalogue of Microorganisms (GCM) 10K type strain sequencing project: providing services to taxonomists for standard genome sequencing and annotation.</title>
        <authorList>
            <consortium name="The Broad Institute Genomics Platform"/>
            <consortium name="The Broad Institute Genome Sequencing Center for Infectious Disease"/>
            <person name="Wu L."/>
            <person name="Ma J."/>
        </authorList>
    </citation>
    <scope>NUCLEOTIDE SEQUENCE [LARGE SCALE GENOMIC DNA]</scope>
    <source>
        <strain evidence="3 4">JCM 3380</strain>
    </source>
</reference>
<organism evidence="3 4">
    <name type="scientific">Saccharothrix mutabilis subsp. mutabilis</name>
    <dbReference type="NCBI Taxonomy" id="66855"/>
    <lineage>
        <taxon>Bacteria</taxon>
        <taxon>Bacillati</taxon>
        <taxon>Actinomycetota</taxon>
        <taxon>Actinomycetes</taxon>
        <taxon>Pseudonocardiales</taxon>
        <taxon>Pseudonocardiaceae</taxon>
        <taxon>Saccharothrix</taxon>
    </lineage>
</organism>
<feature type="transmembrane region" description="Helical" evidence="1">
    <location>
        <begin position="7"/>
        <end position="26"/>
    </location>
</feature>
<keyword evidence="1" id="KW-0472">Membrane</keyword>
<feature type="transmembrane region" description="Helical" evidence="1">
    <location>
        <begin position="209"/>
        <end position="229"/>
    </location>
</feature>
<dbReference type="InterPro" id="IPR002656">
    <property type="entry name" value="Acyl_transf_3_dom"/>
</dbReference>
<dbReference type="EMBL" id="BAAABU010000018">
    <property type="protein sequence ID" value="GAA0250086.1"/>
    <property type="molecule type" value="Genomic_DNA"/>
</dbReference>
<dbReference type="Pfam" id="PF01757">
    <property type="entry name" value="Acyl_transf_3"/>
    <property type="match status" value="1"/>
</dbReference>
<evidence type="ECO:0000259" key="2">
    <source>
        <dbReference type="Pfam" id="PF01757"/>
    </source>
</evidence>
<evidence type="ECO:0000256" key="1">
    <source>
        <dbReference type="SAM" id="Phobius"/>
    </source>
</evidence>
<feature type="transmembrane region" description="Helical" evidence="1">
    <location>
        <begin position="331"/>
        <end position="349"/>
    </location>
</feature>